<evidence type="ECO:0000313" key="3">
    <source>
        <dbReference type="Proteomes" id="UP000317930"/>
    </source>
</evidence>
<evidence type="ECO:0000259" key="1">
    <source>
        <dbReference type="Pfam" id="PF22479"/>
    </source>
</evidence>
<name>A0A513ZYF2_9CAUD</name>
<evidence type="ECO:0000313" key="2">
    <source>
        <dbReference type="EMBL" id="QDH45692.1"/>
    </source>
</evidence>
<dbReference type="Proteomes" id="UP000317930">
    <property type="component" value="Segment"/>
</dbReference>
<organism evidence="2 3">
    <name type="scientific">Pantoea phage vB_PagM_AAM37</name>
    <dbReference type="NCBI Taxonomy" id="2588093"/>
    <lineage>
        <taxon>Viruses</taxon>
        <taxon>Duplodnaviria</taxon>
        <taxon>Heunggongvirae</taxon>
        <taxon>Uroviricota</taxon>
        <taxon>Caudoviricetes</taxon>
        <taxon>Dibbivirus</taxon>
        <taxon>Dibbivirus AAM37</taxon>
    </lineage>
</organism>
<dbReference type="Pfam" id="PF22479">
    <property type="entry name" value="Pam3_gp18"/>
    <property type="match status" value="1"/>
</dbReference>
<reference evidence="2 3" key="1">
    <citation type="submission" date="2019-04" db="EMBL/GenBank/DDBJ databases">
        <title>Complete genome sequence of Pantoea sp. infecting bacteriophage vB_PagM_AAM37.</title>
        <authorList>
            <person name="Truncaite L."/>
            <person name="Simoliuniene M."/>
            <person name="Zajanckauskaite A."/>
            <person name="Meskys R."/>
            <person name="Simoliunas E."/>
        </authorList>
    </citation>
    <scope>NUCLEOTIDE SEQUENCE [LARGE SCALE GENOMIC DNA]</scope>
    <source>
        <strain evidence="2">AAM37</strain>
    </source>
</reference>
<protein>
    <submittedName>
        <fullName evidence="2">Structural protein</fullName>
    </submittedName>
</protein>
<proteinExistence type="predicted"/>
<feature type="domain" description="Cyanophage baseplate Pam3 plug gp18" evidence="1">
    <location>
        <begin position="4"/>
        <end position="101"/>
    </location>
</feature>
<dbReference type="EMBL" id="MK798143">
    <property type="protein sequence ID" value="QDH45692.1"/>
    <property type="molecule type" value="Genomic_DNA"/>
</dbReference>
<dbReference type="InterPro" id="IPR054252">
    <property type="entry name" value="Pam3_gp18"/>
</dbReference>
<sequence>MIFFELEPGLTDQTIHETLDGVPVTLRFIWNERFQYWTMSIYDRQQAPIIIGIKLVRDYKLIGRYSLSELAGDFVFYRVSGGSEEATSESLGNDFELVYLSKEEADVI</sequence>
<gene>
    <name evidence="2" type="ORF">AAM37_gp21</name>
</gene>
<keyword evidence="3" id="KW-1185">Reference proteome</keyword>
<accession>A0A513ZYF2</accession>